<accession>A0A0A9HVC5</accession>
<evidence type="ECO:0000313" key="2">
    <source>
        <dbReference type="EMBL" id="JAE39779.1"/>
    </source>
</evidence>
<protein>
    <submittedName>
        <fullName evidence="2">Uncharacterized protein</fullName>
    </submittedName>
</protein>
<sequence>MTLSSSLGGERGADGESSWASLTASSGRHTRLLKQR</sequence>
<reference evidence="2" key="1">
    <citation type="submission" date="2014-09" db="EMBL/GenBank/DDBJ databases">
        <authorList>
            <person name="Magalhaes I.L.F."/>
            <person name="Oliveira U."/>
            <person name="Santos F.R."/>
            <person name="Vidigal T.H.D.A."/>
            <person name="Brescovit A.D."/>
            <person name="Santos A.J."/>
        </authorList>
    </citation>
    <scope>NUCLEOTIDE SEQUENCE</scope>
    <source>
        <tissue evidence="2">Shoot tissue taken approximately 20 cm above the soil surface</tissue>
    </source>
</reference>
<name>A0A0A9HVC5_ARUDO</name>
<dbReference type="EMBL" id="GBRH01158117">
    <property type="protein sequence ID" value="JAE39779.1"/>
    <property type="molecule type" value="Transcribed_RNA"/>
</dbReference>
<proteinExistence type="predicted"/>
<dbReference type="AlphaFoldDB" id="A0A0A9HVC5"/>
<organism evidence="2">
    <name type="scientific">Arundo donax</name>
    <name type="common">Giant reed</name>
    <name type="synonym">Donax arundinaceus</name>
    <dbReference type="NCBI Taxonomy" id="35708"/>
    <lineage>
        <taxon>Eukaryota</taxon>
        <taxon>Viridiplantae</taxon>
        <taxon>Streptophyta</taxon>
        <taxon>Embryophyta</taxon>
        <taxon>Tracheophyta</taxon>
        <taxon>Spermatophyta</taxon>
        <taxon>Magnoliopsida</taxon>
        <taxon>Liliopsida</taxon>
        <taxon>Poales</taxon>
        <taxon>Poaceae</taxon>
        <taxon>PACMAD clade</taxon>
        <taxon>Arundinoideae</taxon>
        <taxon>Arundineae</taxon>
        <taxon>Arundo</taxon>
    </lineage>
</organism>
<feature type="compositionally biased region" description="Polar residues" evidence="1">
    <location>
        <begin position="18"/>
        <end position="27"/>
    </location>
</feature>
<feature type="region of interest" description="Disordered" evidence="1">
    <location>
        <begin position="1"/>
        <end position="36"/>
    </location>
</feature>
<reference evidence="2" key="2">
    <citation type="journal article" date="2015" name="Data Brief">
        <title>Shoot transcriptome of the giant reed, Arundo donax.</title>
        <authorList>
            <person name="Barrero R.A."/>
            <person name="Guerrero F.D."/>
            <person name="Moolhuijzen P."/>
            <person name="Goolsby J.A."/>
            <person name="Tidwell J."/>
            <person name="Bellgard S.E."/>
            <person name="Bellgard M.I."/>
        </authorList>
    </citation>
    <scope>NUCLEOTIDE SEQUENCE</scope>
    <source>
        <tissue evidence="2">Shoot tissue taken approximately 20 cm above the soil surface</tissue>
    </source>
</reference>
<evidence type="ECO:0000256" key="1">
    <source>
        <dbReference type="SAM" id="MobiDB-lite"/>
    </source>
</evidence>